<comment type="caution">
    <text evidence="1">The sequence shown here is derived from an EMBL/GenBank/DDBJ whole genome shotgun (WGS) entry which is preliminary data.</text>
</comment>
<evidence type="ECO:0000313" key="2">
    <source>
        <dbReference type="Proteomes" id="UP000789525"/>
    </source>
</evidence>
<reference evidence="1" key="1">
    <citation type="submission" date="2021-06" db="EMBL/GenBank/DDBJ databases">
        <authorList>
            <person name="Kallberg Y."/>
            <person name="Tangrot J."/>
            <person name="Rosling A."/>
        </authorList>
    </citation>
    <scope>NUCLEOTIDE SEQUENCE</scope>
    <source>
        <strain evidence="1">CL356</strain>
    </source>
</reference>
<name>A0ACA9R0Y1_9GLOM</name>
<organism evidence="1 2">
    <name type="scientific">Acaulospora colombiana</name>
    <dbReference type="NCBI Taxonomy" id="27376"/>
    <lineage>
        <taxon>Eukaryota</taxon>
        <taxon>Fungi</taxon>
        <taxon>Fungi incertae sedis</taxon>
        <taxon>Mucoromycota</taxon>
        <taxon>Glomeromycotina</taxon>
        <taxon>Glomeromycetes</taxon>
        <taxon>Diversisporales</taxon>
        <taxon>Acaulosporaceae</taxon>
        <taxon>Acaulospora</taxon>
    </lineage>
</organism>
<protein>
    <submittedName>
        <fullName evidence="1">2968_t:CDS:1</fullName>
    </submittedName>
</protein>
<feature type="non-terminal residue" evidence="1">
    <location>
        <position position="1"/>
    </location>
</feature>
<gene>
    <name evidence="1" type="ORF">ACOLOM_LOCUS13864</name>
</gene>
<sequence length="45" mass="5157">SSELWYSYRRFLTDKDAGRKVACVNSCSCDKDTGQPVVENRDERA</sequence>
<dbReference type="EMBL" id="CAJVPT010065631">
    <property type="protein sequence ID" value="CAG8772176.1"/>
    <property type="molecule type" value="Genomic_DNA"/>
</dbReference>
<keyword evidence="2" id="KW-1185">Reference proteome</keyword>
<dbReference type="Proteomes" id="UP000789525">
    <property type="component" value="Unassembled WGS sequence"/>
</dbReference>
<evidence type="ECO:0000313" key="1">
    <source>
        <dbReference type="EMBL" id="CAG8772176.1"/>
    </source>
</evidence>
<proteinExistence type="predicted"/>
<feature type="non-terminal residue" evidence="1">
    <location>
        <position position="45"/>
    </location>
</feature>
<accession>A0ACA9R0Y1</accession>